<sequence length="775" mass="88251">MKASKATLSGSPWLMLSPKVGGCMLYNPKERKIERNLLFPGPRVLANSGNWCLLLDSASNLFIVDVFSKETIPLPSLESIRSTTCSIKRVGDVVRGLLWVDEGRKDYVVVWFFDREYNHDCLSFCKKGNTHYTDIPLGLSEMVLRGYTLYITTSRRFVRVLDLSGGHEQGSSSFKETTRPFPMLSCYESCDSSIAVTTSGEVLLVESDPWNRTWFRVYKKNPDLKNPDSSCHTVLEVDSLGGEALLLDLGFTVPANDTLGIEPDSIYFTRHYRPSQWRGRDLDICVYNLASKSLKRFSDLDSPSPMAMETKTHLLEVLQTEILGRLPLKTISRFKSVCKKWKSTIESTYFRRLFFISEPKLLLFMYGRDELIVFHGHKTWDDLPKSPVSLIPHSFRRYYIGDCDYRDSSGGLVLITDGSDKASCYVGSPVTQQWVKIPPPPSSDPKGDSTVFGLVTRLDEDGVVLSFKVIRIASYQATNDYLSSDLGVLLYSSETGVWTSKVIHSPHQIGDMSNINLNGTFYFGCLSVPGILLAHDFYSESDQFRVVQLPDYPDHNKDYKRTLTTSGGFVMYARTLAKKEETVLKIWRLMNNDDYSWQLLWEVGFPITGNYAPMAMHPFDVATVYLWSQRDHHLVSCNLLKGNYTILGDAANDGHQDCFIDKSVCKQSVDELWRSSSDLDEDLNFQVCIWLFQFVIPRWMESVPRPPQAEMIDTTSLLSYAAATHGRMMKDIEEEEYFWNEDDGKSCIGYEGKGDARVLKDMEFEFHRNEKRGAY</sequence>
<accession>A0ABQ7XWJ3</accession>
<gene>
    <name evidence="2" type="ORF">HID58_088564</name>
</gene>
<comment type="caution">
    <text evidence="2">The sequence shown here is derived from an EMBL/GenBank/DDBJ whole genome shotgun (WGS) entry which is preliminary data.</text>
</comment>
<dbReference type="PANTHER" id="PTHR31672:SF9">
    <property type="entry name" value="F-BOX DOMAIN-CONTAINING PROTEIN"/>
    <property type="match status" value="1"/>
</dbReference>
<dbReference type="Pfam" id="PF03478">
    <property type="entry name" value="Beta-prop_KIB1-4"/>
    <property type="match status" value="1"/>
</dbReference>
<dbReference type="SUPFAM" id="SSF81383">
    <property type="entry name" value="F-box domain"/>
    <property type="match status" value="1"/>
</dbReference>
<dbReference type="InterPro" id="IPR050796">
    <property type="entry name" value="SCF_F-box_component"/>
</dbReference>
<protein>
    <recommendedName>
        <fullName evidence="1">F-box domain-containing protein</fullName>
    </recommendedName>
</protein>
<dbReference type="EMBL" id="JAGKQM010000019">
    <property type="protein sequence ID" value="KAH0860303.1"/>
    <property type="molecule type" value="Genomic_DNA"/>
</dbReference>
<dbReference type="InterPro" id="IPR036047">
    <property type="entry name" value="F-box-like_dom_sf"/>
</dbReference>
<feature type="domain" description="F-box" evidence="1">
    <location>
        <begin position="314"/>
        <end position="354"/>
    </location>
</feature>
<evidence type="ECO:0000313" key="2">
    <source>
        <dbReference type="EMBL" id="KAH0860303.1"/>
    </source>
</evidence>
<dbReference type="Proteomes" id="UP000824890">
    <property type="component" value="Unassembled WGS sequence"/>
</dbReference>
<name>A0ABQ7XWJ3_BRANA</name>
<evidence type="ECO:0000259" key="1">
    <source>
        <dbReference type="SMART" id="SM00256"/>
    </source>
</evidence>
<reference evidence="2 3" key="1">
    <citation type="submission" date="2021-05" db="EMBL/GenBank/DDBJ databases">
        <title>Genome Assembly of Synthetic Allotetraploid Brassica napus Reveals Homoeologous Exchanges between Subgenomes.</title>
        <authorList>
            <person name="Davis J.T."/>
        </authorList>
    </citation>
    <scope>NUCLEOTIDE SEQUENCE [LARGE SCALE GENOMIC DNA]</scope>
    <source>
        <strain evidence="3">cv. Da-Ae</strain>
        <tissue evidence="2">Seedling</tissue>
    </source>
</reference>
<dbReference type="Pfam" id="PF24750">
    <property type="entry name" value="b-prop_At3g26010-like"/>
    <property type="match status" value="1"/>
</dbReference>
<dbReference type="InterPro" id="IPR001810">
    <property type="entry name" value="F-box_dom"/>
</dbReference>
<proteinExistence type="predicted"/>
<dbReference type="Pfam" id="PF00646">
    <property type="entry name" value="F-box"/>
    <property type="match status" value="1"/>
</dbReference>
<dbReference type="InterPro" id="IPR056592">
    <property type="entry name" value="Beta-prop_At3g26010-like"/>
</dbReference>
<keyword evidence="3" id="KW-1185">Reference proteome</keyword>
<dbReference type="InterPro" id="IPR005174">
    <property type="entry name" value="KIB1-4_b-propeller"/>
</dbReference>
<evidence type="ECO:0000313" key="3">
    <source>
        <dbReference type="Proteomes" id="UP000824890"/>
    </source>
</evidence>
<dbReference type="PANTHER" id="PTHR31672">
    <property type="entry name" value="BNACNNG10540D PROTEIN"/>
    <property type="match status" value="1"/>
</dbReference>
<organism evidence="2 3">
    <name type="scientific">Brassica napus</name>
    <name type="common">Rape</name>
    <dbReference type="NCBI Taxonomy" id="3708"/>
    <lineage>
        <taxon>Eukaryota</taxon>
        <taxon>Viridiplantae</taxon>
        <taxon>Streptophyta</taxon>
        <taxon>Embryophyta</taxon>
        <taxon>Tracheophyta</taxon>
        <taxon>Spermatophyta</taxon>
        <taxon>Magnoliopsida</taxon>
        <taxon>eudicotyledons</taxon>
        <taxon>Gunneridae</taxon>
        <taxon>Pentapetalae</taxon>
        <taxon>rosids</taxon>
        <taxon>malvids</taxon>
        <taxon>Brassicales</taxon>
        <taxon>Brassicaceae</taxon>
        <taxon>Brassiceae</taxon>
        <taxon>Brassica</taxon>
    </lineage>
</organism>
<dbReference type="SMART" id="SM00256">
    <property type="entry name" value="FBOX"/>
    <property type="match status" value="1"/>
</dbReference>